<sequence length="719" mass="76628">MGSQSNEDTGLILDADSHFSIGGVGAALIEGLLSQPLVDLLVMDTQLRIVQAELHVPRVVKLSAEDIVGCFFTDAMEYSDPDAEVAVSRAVLASGTPALDRLVGIHSADSLEVHSTSIFRLEDPQGNVIGLARTTTDVTAREKARNRLALLSSVRQRVGRTLDITATCQELVDTVTVRFPDLTGTVVAGAEPTRFTDIAGVEIVDGVVSGGDPPLAPVDPEVTLRHVASVGCDELLATYPLGDTRAPASDTPYGLVFSDLEPRITTLTPDALWDPEIRDPSTQALIATGAQSMMLVPLTVHGAVLGMAYFYRCGDPEPYDDEDRATACEIAAHAALCLDNARRYTSERLVAATMQRRALPRRPPPQPAVESAYLNLPGRRAGYWFDTIDLPGARTALVVGDVMGEGIEAAMVMGQLRTVVHTLAALDLDPDELMHRLDATATALAQERAALPPADPLHREALTASCLYALFDPFAGTCTICRADHPGPIIAGPDGSIETPDIPEGPPLGSVEKRPFGSCTFEIPEGTVLALHTGSLLADDQTAWEVLSAELSRPGRPLQEQADAVVRAIPEDTRPSAALLLARACSFPADHVATWELTGSDQAASIAREAAVQRLADWGIGQETAFATELVVSELVTNAVRHGAPPVRLRLILDRNLTCEVRDHGSAAPHLRHAGPSDESGRGLYIVSQLTDRWGVRFADGGKVIWAEQTLPVSAGSPR</sequence>
<reference evidence="4" key="1">
    <citation type="submission" date="2020-09" db="EMBL/GenBank/DDBJ databases">
        <title>Streptomyces grisecoloratus sp. nov., isolated from cotton soil.</title>
        <authorList>
            <person name="Xing L."/>
        </authorList>
    </citation>
    <scope>NUCLEOTIDE SEQUENCE</scope>
    <source>
        <strain evidence="4">TRM S81-3</strain>
    </source>
</reference>
<dbReference type="SMART" id="SM00065">
    <property type="entry name" value="GAF"/>
    <property type="match status" value="1"/>
</dbReference>
<accession>A0A926QQ07</accession>
<dbReference type="Gene3D" id="3.30.450.40">
    <property type="match status" value="1"/>
</dbReference>
<gene>
    <name evidence="4" type="ORF">H0H10_14260</name>
</gene>
<dbReference type="InterPro" id="IPR003018">
    <property type="entry name" value="GAF"/>
</dbReference>
<dbReference type="AlphaFoldDB" id="A0A926QQ07"/>
<keyword evidence="1" id="KW-0378">Hydrolase</keyword>
<dbReference type="SUPFAM" id="SSF55781">
    <property type="entry name" value="GAF domain-like"/>
    <property type="match status" value="1"/>
</dbReference>
<dbReference type="Proteomes" id="UP000621210">
    <property type="component" value="Unassembled WGS sequence"/>
</dbReference>
<dbReference type="SUPFAM" id="SSF55874">
    <property type="entry name" value="ATPase domain of HSP90 chaperone/DNA topoisomerase II/histidine kinase"/>
    <property type="match status" value="1"/>
</dbReference>
<dbReference type="InterPro" id="IPR035965">
    <property type="entry name" value="PAS-like_dom_sf"/>
</dbReference>
<feature type="domain" description="PPM-type phosphatase" evidence="3">
    <location>
        <begin position="366"/>
        <end position="584"/>
    </location>
</feature>
<dbReference type="InterPro" id="IPR036890">
    <property type="entry name" value="HATPase_C_sf"/>
</dbReference>
<comment type="caution">
    <text evidence="4">The sequence shown here is derived from an EMBL/GenBank/DDBJ whole genome shotgun (WGS) entry which is preliminary data.</text>
</comment>
<name>A0A926QQ07_9ACTN</name>
<dbReference type="Gene3D" id="3.60.40.10">
    <property type="entry name" value="PPM-type phosphatase domain"/>
    <property type="match status" value="1"/>
</dbReference>
<evidence type="ECO:0000259" key="2">
    <source>
        <dbReference type="SMART" id="SM00065"/>
    </source>
</evidence>
<dbReference type="Pfam" id="PF01590">
    <property type="entry name" value="GAF"/>
    <property type="match status" value="1"/>
</dbReference>
<dbReference type="InterPro" id="IPR013656">
    <property type="entry name" value="PAS_4"/>
</dbReference>
<dbReference type="PANTHER" id="PTHR43156:SF2">
    <property type="entry name" value="STAGE II SPORULATION PROTEIN E"/>
    <property type="match status" value="1"/>
</dbReference>
<dbReference type="InterPro" id="IPR029016">
    <property type="entry name" value="GAF-like_dom_sf"/>
</dbReference>
<dbReference type="CDD" id="cd16936">
    <property type="entry name" value="HATPase_RsbW-like"/>
    <property type="match status" value="1"/>
</dbReference>
<proteinExistence type="predicted"/>
<dbReference type="FunFam" id="3.30.565.10:FF:000028">
    <property type="entry name" value="PAS sensor protein"/>
    <property type="match status" value="1"/>
</dbReference>
<dbReference type="InterPro" id="IPR003594">
    <property type="entry name" value="HATPase_dom"/>
</dbReference>
<evidence type="ECO:0000313" key="4">
    <source>
        <dbReference type="EMBL" id="MBD0420294.1"/>
    </source>
</evidence>
<dbReference type="SMART" id="SM00331">
    <property type="entry name" value="PP2C_SIG"/>
    <property type="match status" value="1"/>
</dbReference>
<organism evidence="4 5">
    <name type="scientific">Streptomyces griseicoloratus</name>
    <dbReference type="NCBI Taxonomy" id="2752516"/>
    <lineage>
        <taxon>Bacteria</taxon>
        <taxon>Bacillati</taxon>
        <taxon>Actinomycetota</taxon>
        <taxon>Actinomycetes</taxon>
        <taxon>Kitasatosporales</taxon>
        <taxon>Streptomycetaceae</taxon>
        <taxon>Streptomyces</taxon>
    </lineage>
</organism>
<dbReference type="InterPro" id="IPR036457">
    <property type="entry name" value="PPM-type-like_dom_sf"/>
</dbReference>
<dbReference type="EMBL" id="JACVQF010000187">
    <property type="protein sequence ID" value="MBD0420294.1"/>
    <property type="molecule type" value="Genomic_DNA"/>
</dbReference>
<dbReference type="Pfam" id="PF08448">
    <property type="entry name" value="PAS_4"/>
    <property type="match status" value="1"/>
</dbReference>
<dbReference type="InterPro" id="IPR001932">
    <property type="entry name" value="PPM-type_phosphatase-like_dom"/>
</dbReference>
<evidence type="ECO:0000259" key="3">
    <source>
        <dbReference type="SMART" id="SM00331"/>
    </source>
</evidence>
<evidence type="ECO:0000313" key="5">
    <source>
        <dbReference type="Proteomes" id="UP000621210"/>
    </source>
</evidence>
<protein>
    <submittedName>
        <fullName evidence="4">SpoIIE family protein phosphatase</fullName>
    </submittedName>
</protein>
<dbReference type="Pfam" id="PF13581">
    <property type="entry name" value="HATPase_c_2"/>
    <property type="match status" value="1"/>
</dbReference>
<dbReference type="Gene3D" id="3.30.450.20">
    <property type="entry name" value="PAS domain"/>
    <property type="match status" value="1"/>
</dbReference>
<dbReference type="GO" id="GO:0016791">
    <property type="term" value="F:phosphatase activity"/>
    <property type="evidence" value="ECO:0007669"/>
    <property type="project" value="TreeGrafter"/>
</dbReference>
<evidence type="ECO:0000256" key="1">
    <source>
        <dbReference type="ARBA" id="ARBA00022801"/>
    </source>
</evidence>
<dbReference type="PANTHER" id="PTHR43156">
    <property type="entry name" value="STAGE II SPORULATION PROTEIN E-RELATED"/>
    <property type="match status" value="1"/>
</dbReference>
<dbReference type="SUPFAM" id="SSF55785">
    <property type="entry name" value="PYP-like sensor domain (PAS domain)"/>
    <property type="match status" value="1"/>
</dbReference>
<keyword evidence="5" id="KW-1185">Reference proteome</keyword>
<dbReference type="Gene3D" id="3.30.565.10">
    <property type="entry name" value="Histidine kinase-like ATPase, C-terminal domain"/>
    <property type="match status" value="1"/>
</dbReference>
<dbReference type="Pfam" id="PF07228">
    <property type="entry name" value="SpoIIE"/>
    <property type="match status" value="1"/>
</dbReference>
<dbReference type="RefSeq" id="WP_188181290.1">
    <property type="nucleotide sequence ID" value="NZ_JACVQF010000187.1"/>
</dbReference>
<feature type="domain" description="GAF" evidence="2">
    <location>
        <begin position="163"/>
        <end position="348"/>
    </location>
</feature>
<dbReference type="InterPro" id="IPR052016">
    <property type="entry name" value="Bact_Sigma-Reg"/>
</dbReference>
<reference evidence="4" key="2">
    <citation type="submission" date="2020-09" db="EMBL/GenBank/DDBJ databases">
        <authorList>
            <person name="Luo X."/>
        </authorList>
    </citation>
    <scope>NUCLEOTIDE SEQUENCE</scope>
    <source>
        <strain evidence="4">TRM S81-3</strain>
    </source>
</reference>